<evidence type="ECO:0000256" key="12">
    <source>
        <dbReference type="RuleBase" id="RU003357"/>
    </source>
</evidence>
<evidence type="ECO:0000259" key="15">
    <source>
        <dbReference type="Pfam" id="PF07715"/>
    </source>
</evidence>
<dbReference type="Pfam" id="PF13715">
    <property type="entry name" value="CarbopepD_reg_2"/>
    <property type="match status" value="1"/>
</dbReference>
<dbReference type="CDD" id="cd01347">
    <property type="entry name" value="ligand_gated_channel"/>
    <property type="match status" value="1"/>
</dbReference>
<evidence type="ECO:0000256" key="11">
    <source>
        <dbReference type="PROSITE-ProRule" id="PRU01360"/>
    </source>
</evidence>
<dbReference type="GO" id="GO:0009279">
    <property type="term" value="C:cell outer membrane"/>
    <property type="evidence" value="ECO:0007669"/>
    <property type="project" value="UniProtKB-SubCell"/>
</dbReference>
<evidence type="ECO:0000256" key="4">
    <source>
        <dbReference type="ARBA" id="ARBA00022496"/>
    </source>
</evidence>
<dbReference type="Proteomes" id="UP000321532">
    <property type="component" value="Unassembled WGS sequence"/>
</dbReference>
<feature type="chain" id="PRO_5021891923" evidence="13">
    <location>
        <begin position="20"/>
        <end position="759"/>
    </location>
</feature>
<keyword evidence="4" id="KW-0410">Iron transport</keyword>
<evidence type="ECO:0000256" key="7">
    <source>
        <dbReference type="ARBA" id="ARBA00023065"/>
    </source>
</evidence>
<dbReference type="Gene3D" id="2.60.40.1120">
    <property type="entry name" value="Carboxypeptidase-like, regulatory domain"/>
    <property type="match status" value="1"/>
</dbReference>
<evidence type="ECO:0000256" key="13">
    <source>
        <dbReference type="SAM" id="SignalP"/>
    </source>
</evidence>
<evidence type="ECO:0000256" key="1">
    <source>
        <dbReference type="ARBA" id="ARBA00004571"/>
    </source>
</evidence>
<dbReference type="SUPFAM" id="SSF56935">
    <property type="entry name" value="Porins"/>
    <property type="match status" value="1"/>
</dbReference>
<feature type="signal peptide" evidence="13">
    <location>
        <begin position="1"/>
        <end position="19"/>
    </location>
</feature>
<keyword evidence="13" id="KW-0732">Signal</keyword>
<gene>
    <name evidence="16" type="ORF">AAE02nite_42520</name>
</gene>
<dbReference type="InterPro" id="IPR039426">
    <property type="entry name" value="TonB-dep_rcpt-like"/>
</dbReference>
<keyword evidence="3 11" id="KW-1134">Transmembrane beta strand</keyword>
<comment type="caution">
    <text evidence="16">The sequence shown here is derived from an EMBL/GenBank/DDBJ whole genome shotgun (WGS) entry which is preliminary data.</text>
</comment>
<evidence type="ECO:0000313" key="17">
    <source>
        <dbReference type="Proteomes" id="UP000321532"/>
    </source>
</evidence>
<evidence type="ECO:0000313" key="16">
    <source>
        <dbReference type="EMBL" id="GEO06588.1"/>
    </source>
</evidence>
<comment type="subcellular location">
    <subcellularLocation>
        <location evidence="1 11">Cell outer membrane</location>
        <topology evidence="1 11">Multi-pass membrane protein</topology>
    </subcellularLocation>
</comment>
<name>A0A512B3Q4_9BACT</name>
<dbReference type="InterPro" id="IPR037066">
    <property type="entry name" value="Plug_dom_sf"/>
</dbReference>
<sequence>MRKIFLLFVLCSIGFNAWAQRQVAGRVLDSQLRQPLVGASVGILNTGAGTITDEGGRFTLTVPSETDSLVVSMIGYQMRSVKLPRTERDITILLQTTNALLAEVKVTGYETNRPLMETAGAIGVLQARDINRFNTTTLVPALNMVPGVRMEERATASYRLSIRGSSLRAPFGVRNVKLYLNEIPLVEANGTIPLNLLDAATIGRMEVIKGPAGSTYGAGTGGTVLLETLRAPAGETSTEVGAMVGSFGLRRYNATVATGSDKASFLVRYTKQQLEGYRQQSAMDRDVLLISGQLYPSDKQTFSFHGYYSDLYYELPGALTREQYAANPRQARQLNIDQNASLNLNGVNIGLNHKYDFSPQVSNSTSVFGVFSFLNHPFTNDYERNTNQAFGGRTKTTYKAVIGGVGTRFMLGGEWQRSFVNSRHYQNIKGISGKLNFDDEVTLEQGFVFAQAEADLPKNFIFTLGASLNDMQYRLDRVTGPGQTNIMENRRQFDPQFSPRVGLVKVFSPQLAAHGSISSGFSPPTDAEIRPSDASFNTSLNPEQGVNYEVGLRGNLFNEKFTFDLTGFQFQLNETIVSRATSTGVVVFNNAGATDQKGVEAAVSYNIIQAPTLPVSLLKAWSTYAYSHFRFQDYQRDDQDYSGNELTGTPPHVLTAGLDAESRLGFYLNITGNYTSRLPLNDANTVYADEFVLLGARAGFKRKLSQHWQTEIYGGVDNVLDETYSLGNDLNGFGNRYFQAAPGRNYYTGLQVKYLFWAR</sequence>
<keyword evidence="16" id="KW-0675">Receptor</keyword>
<dbReference type="GO" id="GO:0006826">
    <property type="term" value="P:iron ion transport"/>
    <property type="evidence" value="ECO:0007669"/>
    <property type="project" value="UniProtKB-KW"/>
</dbReference>
<organism evidence="16 17">
    <name type="scientific">Adhaeribacter aerolatus</name>
    <dbReference type="NCBI Taxonomy" id="670289"/>
    <lineage>
        <taxon>Bacteria</taxon>
        <taxon>Pseudomonadati</taxon>
        <taxon>Bacteroidota</taxon>
        <taxon>Cytophagia</taxon>
        <taxon>Cytophagales</taxon>
        <taxon>Hymenobacteraceae</taxon>
        <taxon>Adhaeribacter</taxon>
    </lineage>
</organism>
<feature type="domain" description="TonB-dependent receptor plug" evidence="15">
    <location>
        <begin position="115"/>
        <end position="223"/>
    </location>
</feature>
<keyword evidence="8 12" id="KW-0798">TonB box</keyword>
<evidence type="ECO:0000256" key="6">
    <source>
        <dbReference type="ARBA" id="ARBA00023004"/>
    </source>
</evidence>
<comment type="similarity">
    <text evidence="11 12">Belongs to the TonB-dependent receptor family.</text>
</comment>
<dbReference type="SUPFAM" id="SSF49464">
    <property type="entry name" value="Carboxypeptidase regulatory domain-like"/>
    <property type="match status" value="1"/>
</dbReference>
<dbReference type="Gene3D" id="2.40.170.20">
    <property type="entry name" value="TonB-dependent receptor, beta-barrel domain"/>
    <property type="match status" value="1"/>
</dbReference>
<dbReference type="Pfam" id="PF00593">
    <property type="entry name" value="TonB_dep_Rec_b-barrel"/>
    <property type="match status" value="1"/>
</dbReference>
<feature type="domain" description="TonB-dependent receptor-like beta-barrel" evidence="14">
    <location>
        <begin position="291"/>
        <end position="719"/>
    </location>
</feature>
<dbReference type="InterPro" id="IPR012910">
    <property type="entry name" value="Plug_dom"/>
</dbReference>
<keyword evidence="9 11" id="KW-0472">Membrane</keyword>
<keyword evidence="7" id="KW-0406">Ion transport</keyword>
<dbReference type="InterPro" id="IPR008969">
    <property type="entry name" value="CarboxyPept-like_regulatory"/>
</dbReference>
<dbReference type="Pfam" id="PF07715">
    <property type="entry name" value="Plug"/>
    <property type="match status" value="1"/>
</dbReference>
<evidence type="ECO:0000256" key="10">
    <source>
        <dbReference type="ARBA" id="ARBA00023237"/>
    </source>
</evidence>
<evidence type="ECO:0000256" key="5">
    <source>
        <dbReference type="ARBA" id="ARBA00022692"/>
    </source>
</evidence>
<keyword evidence="6" id="KW-0408">Iron</keyword>
<dbReference type="OrthoDB" id="9782587at2"/>
<dbReference type="EMBL" id="BJYS01000041">
    <property type="protein sequence ID" value="GEO06588.1"/>
    <property type="molecule type" value="Genomic_DNA"/>
</dbReference>
<dbReference type="AlphaFoldDB" id="A0A512B3Q4"/>
<protein>
    <submittedName>
        <fullName evidence="16">TonB-dependent receptor</fullName>
    </submittedName>
</protein>
<keyword evidence="17" id="KW-1185">Reference proteome</keyword>
<dbReference type="PROSITE" id="PS52016">
    <property type="entry name" value="TONB_DEPENDENT_REC_3"/>
    <property type="match status" value="1"/>
</dbReference>
<keyword evidence="2 11" id="KW-0813">Transport</keyword>
<dbReference type="InterPro" id="IPR036942">
    <property type="entry name" value="Beta-barrel_TonB_sf"/>
</dbReference>
<dbReference type="PANTHER" id="PTHR32552:SF81">
    <property type="entry name" value="TONB-DEPENDENT OUTER MEMBRANE RECEPTOR"/>
    <property type="match status" value="1"/>
</dbReference>
<dbReference type="PANTHER" id="PTHR32552">
    <property type="entry name" value="FERRICHROME IRON RECEPTOR-RELATED"/>
    <property type="match status" value="1"/>
</dbReference>
<keyword evidence="10 11" id="KW-0998">Cell outer membrane</keyword>
<evidence type="ECO:0000256" key="8">
    <source>
        <dbReference type="ARBA" id="ARBA00023077"/>
    </source>
</evidence>
<keyword evidence="5 11" id="KW-0812">Transmembrane</keyword>
<evidence type="ECO:0000259" key="14">
    <source>
        <dbReference type="Pfam" id="PF00593"/>
    </source>
</evidence>
<evidence type="ECO:0000256" key="9">
    <source>
        <dbReference type="ARBA" id="ARBA00023136"/>
    </source>
</evidence>
<evidence type="ECO:0000256" key="2">
    <source>
        <dbReference type="ARBA" id="ARBA00022448"/>
    </source>
</evidence>
<dbReference type="RefSeq" id="WP_146902954.1">
    <property type="nucleotide sequence ID" value="NZ_BJYS01000041.1"/>
</dbReference>
<accession>A0A512B3Q4</accession>
<evidence type="ECO:0000256" key="3">
    <source>
        <dbReference type="ARBA" id="ARBA00022452"/>
    </source>
</evidence>
<dbReference type="Gene3D" id="2.170.130.10">
    <property type="entry name" value="TonB-dependent receptor, plug domain"/>
    <property type="match status" value="1"/>
</dbReference>
<dbReference type="InterPro" id="IPR000531">
    <property type="entry name" value="Beta-barrel_TonB"/>
</dbReference>
<reference evidence="16 17" key="1">
    <citation type="submission" date="2019-07" db="EMBL/GenBank/DDBJ databases">
        <title>Whole genome shotgun sequence of Adhaeribacter aerolatus NBRC 106133.</title>
        <authorList>
            <person name="Hosoyama A."/>
            <person name="Uohara A."/>
            <person name="Ohji S."/>
            <person name="Ichikawa N."/>
        </authorList>
    </citation>
    <scope>NUCLEOTIDE SEQUENCE [LARGE SCALE GENOMIC DNA]</scope>
    <source>
        <strain evidence="16 17">NBRC 106133</strain>
    </source>
</reference>
<proteinExistence type="inferred from homology"/>